<dbReference type="Proteomes" id="UP000237347">
    <property type="component" value="Unassembled WGS sequence"/>
</dbReference>
<dbReference type="AlphaFoldDB" id="A0AAW0K2G5"/>
<proteinExistence type="predicted"/>
<keyword evidence="2" id="KW-1185">Reference proteome</keyword>
<dbReference type="EMBL" id="PKMF04000406">
    <property type="protein sequence ID" value="KAK7833464.1"/>
    <property type="molecule type" value="Genomic_DNA"/>
</dbReference>
<comment type="caution">
    <text evidence="1">The sequence shown here is derived from an EMBL/GenBank/DDBJ whole genome shotgun (WGS) entry which is preliminary data.</text>
</comment>
<gene>
    <name evidence="1" type="ORF">CFP56_025621</name>
</gene>
<sequence length="84" mass="9247">MCQLLRYLKLVDAEPEPVSSSIAIEKGIRTYPTTKGKLQNDSGFGLLSACPVHEDLSLEADEYNCGFDDDPYYKICVPTLSSSV</sequence>
<protein>
    <submittedName>
        <fullName evidence="1">Uncharacterized protein</fullName>
    </submittedName>
</protein>
<accession>A0AAW0K2G5</accession>
<name>A0AAW0K2G5_QUESU</name>
<reference evidence="1 2" key="1">
    <citation type="journal article" date="2018" name="Sci. Data">
        <title>The draft genome sequence of cork oak.</title>
        <authorList>
            <person name="Ramos A.M."/>
            <person name="Usie A."/>
            <person name="Barbosa P."/>
            <person name="Barros P.M."/>
            <person name="Capote T."/>
            <person name="Chaves I."/>
            <person name="Simoes F."/>
            <person name="Abreu I."/>
            <person name="Carrasquinho I."/>
            <person name="Faro C."/>
            <person name="Guimaraes J.B."/>
            <person name="Mendonca D."/>
            <person name="Nobrega F."/>
            <person name="Rodrigues L."/>
            <person name="Saibo N.J.M."/>
            <person name="Varela M.C."/>
            <person name="Egas C."/>
            <person name="Matos J."/>
            <person name="Miguel C.M."/>
            <person name="Oliveira M.M."/>
            <person name="Ricardo C.P."/>
            <person name="Goncalves S."/>
        </authorList>
    </citation>
    <scope>NUCLEOTIDE SEQUENCE [LARGE SCALE GENOMIC DNA]</scope>
    <source>
        <strain evidence="2">cv. HL8</strain>
    </source>
</reference>
<evidence type="ECO:0000313" key="2">
    <source>
        <dbReference type="Proteomes" id="UP000237347"/>
    </source>
</evidence>
<evidence type="ECO:0000313" key="1">
    <source>
        <dbReference type="EMBL" id="KAK7833464.1"/>
    </source>
</evidence>
<organism evidence="1 2">
    <name type="scientific">Quercus suber</name>
    <name type="common">Cork oak</name>
    <dbReference type="NCBI Taxonomy" id="58331"/>
    <lineage>
        <taxon>Eukaryota</taxon>
        <taxon>Viridiplantae</taxon>
        <taxon>Streptophyta</taxon>
        <taxon>Embryophyta</taxon>
        <taxon>Tracheophyta</taxon>
        <taxon>Spermatophyta</taxon>
        <taxon>Magnoliopsida</taxon>
        <taxon>eudicotyledons</taxon>
        <taxon>Gunneridae</taxon>
        <taxon>Pentapetalae</taxon>
        <taxon>rosids</taxon>
        <taxon>fabids</taxon>
        <taxon>Fagales</taxon>
        <taxon>Fagaceae</taxon>
        <taxon>Quercus</taxon>
    </lineage>
</organism>